<dbReference type="EMBL" id="UINC01000953">
    <property type="protein sequence ID" value="SUZ65210.1"/>
    <property type="molecule type" value="Genomic_DNA"/>
</dbReference>
<dbReference type="InterPro" id="IPR006095">
    <property type="entry name" value="Glu/Leu/Phe/Val/Trp_DH"/>
</dbReference>
<dbReference type="Gene3D" id="3.40.50.10860">
    <property type="entry name" value="Leucine Dehydrogenase, chain A, domain 1"/>
    <property type="match status" value="1"/>
</dbReference>
<dbReference type="InterPro" id="IPR036291">
    <property type="entry name" value="NAD(P)-bd_dom_sf"/>
</dbReference>
<dbReference type="InterPro" id="IPR006096">
    <property type="entry name" value="Glu/Leu/Phe/Val/Trp_DH_C"/>
</dbReference>
<dbReference type="PROSITE" id="PS00074">
    <property type="entry name" value="GLFV_DEHYDROGENASE"/>
    <property type="match status" value="1"/>
</dbReference>
<dbReference type="SUPFAM" id="SSF53223">
    <property type="entry name" value="Aminoacid dehydrogenase-like, N-terminal domain"/>
    <property type="match status" value="1"/>
</dbReference>
<dbReference type="InterPro" id="IPR006097">
    <property type="entry name" value="Glu/Leu/Phe/Val/Trp_DH_dimer"/>
</dbReference>
<comment type="similarity">
    <text evidence="1">Belongs to the Glu/Leu/Phe/Val dehydrogenases family.</text>
</comment>
<dbReference type="PANTHER" id="PTHR42722:SF1">
    <property type="entry name" value="VALINE DEHYDROGENASE"/>
    <property type="match status" value="1"/>
</dbReference>
<dbReference type="InterPro" id="IPR033524">
    <property type="entry name" value="Glu/Leu/Phe/Val_DH_AS"/>
</dbReference>
<reference evidence="5" key="1">
    <citation type="submission" date="2018-05" db="EMBL/GenBank/DDBJ databases">
        <authorList>
            <person name="Lanie J.A."/>
            <person name="Ng W.-L."/>
            <person name="Kazmierczak K.M."/>
            <person name="Andrzejewski T.M."/>
            <person name="Davidsen T.M."/>
            <person name="Wayne K.J."/>
            <person name="Tettelin H."/>
            <person name="Glass J.I."/>
            <person name="Rusch D."/>
            <person name="Podicherti R."/>
            <person name="Tsui H.-C.T."/>
            <person name="Winkler M.E."/>
        </authorList>
    </citation>
    <scope>NUCLEOTIDE SEQUENCE</scope>
</reference>
<keyword evidence="2" id="KW-0560">Oxidoreductase</keyword>
<dbReference type="InterPro" id="IPR016211">
    <property type="entry name" value="Glu/Phe/Leu/Val/Trp_DH_bac/arc"/>
</dbReference>
<organism evidence="5">
    <name type="scientific">marine metagenome</name>
    <dbReference type="NCBI Taxonomy" id="408172"/>
    <lineage>
        <taxon>unclassified sequences</taxon>
        <taxon>metagenomes</taxon>
        <taxon>ecological metagenomes</taxon>
    </lineage>
</organism>
<proteinExistence type="inferred from homology"/>
<dbReference type="PANTHER" id="PTHR42722">
    <property type="entry name" value="LEUCINE DEHYDROGENASE"/>
    <property type="match status" value="1"/>
</dbReference>
<dbReference type="Pfam" id="PF02812">
    <property type="entry name" value="ELFV_dehydrog_N"/>
    <property type="match status" value="1"/>
</dbReference>
<evidence type="ECO:0000259" key="4">
    <source>
        <dbReference type="SMART" id="SM00839"/>
    </source>
</evidence>
<sequence>MTKVFETISQRNHEQVIYCNDPSSGLKAIIAIHSTALGPALGGCRMYPYKNEEDALIDVLRLSRGMTYKASIANLNLGGGKSVIIADPKKDKSEVLLRSFGKFVNSLNGKYITAEDVGMSVHDMEYIRMETKHVTGIKRAMGGSGDPSILTALGVYIGMQAALKKKLNIISMKDLKVGVQGLGKVGYYLCSHLKEAGAEIYGYDIDKNKLNKAIEDFGLIPVSNDELLSMNLDIFSPCALGAIINPASIKTLKCSVIAGAANNQLEKESRDSKLLLKKGIMYVPDYVINAGGLMNVANELQGYNQEKARYQVEGIYYILMRIFDYAIANNISALEAANHLAERRISEFVKWNHKWIK</sequence>
<evidence type="ECO:0000256" key="3">
    <source>
        <dbReference type="ARBA" id="ARBA00023027"/>
    </source>
</evidence>
<keyword evidence="3" id="KW-0520">NAD</keyword>
<dbReference type="SMART" id="SM00839">
    <property type="entry name" value="ELFV_dehydrog"/>
    <property type="match status" value="1"/>
</dbReference>
<evidence type="ECO:0000313" key="5">
    <source>
        <dbReference type="EMBL" id="SUZ65210.1"/>
    </source>
</evidence>
<dbReference type="PRINTS" id="PR00082">
    <property type="entry name" value="GLFDHDRGNASE"/>
</dbReference>
<feature type="domain" description="Glutamate/phenylalanine/leucine/valine/L-tryptophan dehydrogenase C-terminal" evidence="4">
    <location>
        <begin position="145"/>
        <end position="353"/>
    </location>
</feature>
<dbReference type="SUPFAM" id="SSF51735">
    <property type="entry name" value="NAD(P)-binding Rossmann-fold domains"/>
    <property type="match status" value="1"/>
</dbReference>
<dbReference type="PIRSF" id="PIRSF000188">
    <property type="entry name" value="Phe_leu_dh"/>
    <property type="match status" value="1"/>
</dbReference>
<name>A0A381PE58_9ZZZZ</name>
<dbReference type="GO" id="GO:0006520">
    <property type="term" value="P:amino acid metabolic process"/>
    <property type="evidence" value="ECO:0007669"/>
    <property type="project" value="InterPro"/>
</dbReference>
<accession>A0A381PE58</accession>
<dbReference type="Gene3D" id="3.40.50.720">
    <property type="entry name" value="NAD(P)-binding Rossmann-like Domain"/>
    <property type="match status" value="1"/>
</dbReference>
<dbReference type="FunFam" id="3.40.50.10860:FF:000010">
    <property type="entry name" value="Leucine dehydrogenase"/>
    <property type="match status" value="1"/>
</dbReference>
<dbReference type="CDD" id="cd01075">
    <property type="entry name" value="NAD_bind_Leu_Phe_Val_DH"/>
    <property type="match status" value="1"/>
</dbReference>
<evidence type="ECO:0000256" key="2">
    <source>
        <dbReference type="ARBA" id="ARBA00023002"/>
    </source>
</evidence>
<gene>
    <name evidence="5" type="ORF">METZ01_LOCUS18064</name>
</gene>
<dbReference type="InterPro" id="IPR046346">
    <property type="entry name" value="Aminoacid_DH-like_N_sf"/>
</dbReference>
<protein>
    <recommendedName>
        <fullName evidence="4">Glutamate/phenylalanine/leucine/valine/L-tryptophan dehydrogenase C-terminal domain-containing protein</fullName>
    </recommendedName>
</protein>
<evidence type="ECO:0000256" key="1">
    <source>
        <dbReference type="ARBA" id="ARBA00006382"/>
    </source>
</evidence>
<dbReference type="GO" id="GO:0016639">
    <property type="term" value="F:oxidoreductase activity, acting on the CH-NH2 group of donors, NAD or NADP as acceptor"/>
    <property type="evidence" value="ECO:0007669"/>
    <property type="project" value="InterPro"/>
</dbReference>
<dbReference type="Pfam" id="PF00208">
    <property type="entry name" value="ELFV_dehydrog"/>
    <property type="match status" value="2"/>
</dbReference>
<dbReference type="AlphaFoldDB" id="A0A381PE58"/>